<reference evidence="1 2" key="1">
    <citation type="journal article" date="2020" name="Cell">
        <title>Large-Scale Comparative Analyses of Tick Genomes Elucidate Their Genetic Diversity and Vector Capacities.</title>
        <authorList>
            <consortium name="Tick Genome and Microbiome Consortium (TIGMIC)"/>
            <person name="Jia N."/>
            <person name="Wang J."/>
            <person name="Shi W."/>
            <person name="Du L."/>
            <person name="Sun Y."/>
            <person name="Zhan W."/>
            <person name="Jiang J.F."/>
            <person name="Wang Q."/>
            <person name="Zhang B."/>
            <person name="Ji P."/>
            <person name="Bell-Sakyi L."/>
            <person name="Cui X.M."/>
            <person name="Yuan T.T."/>
            <person name="Jiang B.G."/>
            <person name="Yang W.F."/>
            <person name="Lam T.T."/>
            <person name="Chang Q.C."/>
            <person name="Ding S.J."/>
            <person name="Wang X.J."/>
            <person name="Zhu J.G."/>
            <person name="Ruan X.D."/>
            <person name="Zhao L."/>
            <person name="Wei J.T."/>
            <person name="Ye R.Z."/>
            <person name="Que T.C."/>
            <person name="Du C.H."/>
            <person name="Zhou Y.H."/>
            <person name="Cheng J.X."/>
            <person name="Dai P.F."/>
            <person name="Guo W.B."/>
            <person name="Han X.H."/>
            <person name="Huang E.J."/>
            <person name="Li L.F."/>
            <person name="Wei W."/>
            <person name="Gao Y.C."/>
            <person name="Liu J.Z."/>
            <person name="Shao H.Z."/>
            <person name="Wang X."/>
            <person name="Wang C.C."/>
            <person name="Yang T.C."/>
            <person name="Huo Q.B."/>
            <person name="Li W."/>
            <person name="Chen H.Y."/>
            <person name="Chen S.E."/>
            <person name="Zhou L.G."/>
            <person name="Ni X.B."/>
            <person name="Tian J.H."/>
            <person name="Sheng Y."/>
            <person name="Liu T."/>
            <person name="Pan Y.S."/>
            <person name="Xia L.Y."/>
            <person name="Li J."/>
            <person name="Zhao F."/>
            <person name="Cao W.C."/>
        </authorList>
    </citation>
    <scope>NUCLEOTIDE SEQUENCE [LARGE SCALE GENOMIC DNA]</scope>
    <source>
        <strain evidence="1">Iper-2018</strain>
    </source>
</reference>
<comment type="caution">
    <text evidence="1">The sequence shown here is derived from an EMBL/GenBank/DDBJ whole genome shotgun (WGS) entry which is preliminary data.</text>
</comment>
<gene>
    <name evidence="1" type="ORF">HPB47_027685</name>
</gene>
<evidence type="ECO:0000313" key="2">
    <source>
        <dbReference type="Proteomes" id="UP000805193"/>
    </source>
</evidence>
<name>A0AC60PWG0_IXOPE</name>
<organism evidence="1 2">
    <name type="scientific">Ixodes persulcatus</name>
    <name type="common">Taiga tick</name>
    <dbReference type="NCBI Taxonomy" id="34615"/>
    <lineage>
        <taxon>Eukaryota</taxon>
        <taxon>Metazoa</taxon>
        <taxon>Ecdysozoa</taxon>
        <taxon>Arthropoda</taxon>
        <taxon>Chelicerata</taxon>
        <taxon>Arachnida</taxon>
        <taxon>Acari</taxon>
        <taxon>Parasitiformes</taxon>
        <taxon>Ixodida</taxon>
        <taxon>Ixodoidea</taxon>
        <taxon>Ixodidae</taxon>
        <taxon>Ixodinae</taxon>
        <taxon>Ixodes</taxon>
    </lineage>
</organism>
<keyword evidence="2" id="KW-1185">Reference proteome</keyword>
<dbReference type="Proteomes" id="UP000805193">
    <property type="component" value="Unassembled WGS sequence"/>
</dbReference>
<accession>A0AC60PWG0</accession>
<protein>
    <submittedName>
        <fullName evidence="1">Uncharacterized protein</fullName>
    </submittedName>
</protein>
<evidence type="ECO:0000313" key="1">
    <source>
        <dbReference type="EMBL" id="KAG0425126.1"/>
    </source>
</evidence>
<sequence>MIDSHLLDRMIETRVFNYTKCLQGEEGTVEALRIHDLHGVFYMYLVGILVSAAALVGELLRSALRGLSGRIFAKTVPWNVWAKCRIAHTSGQPNTSRRADNQTQQDPVPGISPLSTDHRSSYSVLQVKNSKTGSSHKALHPLNFSRLNTGEEEAADHGE</sequence>
<proteinExistence type="predicted"/>
<dbReference type="EMBL" id="JABSTQ010009885">
    <property type="protein sequence ID" value="KAG0425126.1"/>
    <property type="molecule type" value="Genomic_DNA"/>
</dbReference>